<proteinExistence type="predicted"/>
<feature type="transmembrane region" description="Helical" evidence="1">
    <location>
        <begin position="125"/>
        <end position="151"/>
    </location>
</feature>
<feature type="transmembrane region" description="Helical" evidence="1">
    <location>
        <begin position="21"/>
        <end position="41"/>
    </location>
</feature>
<evidence type="ECO:0000313" key="2">
    <source>
        <dbReference type="EMBL" id="TQF74101.1"/>
    </source>
</evidence>
<keyword evidence="1" id="KW-0472">Membrane</keyword>
<dbReference type="RefSeq" id="WP_142095925.1">
    <property type="nucleotide sequence ID" value="NZ_VIGH01000002.1"/>
</dbReference>
<feature type="transmembrane region" description="Helical" evidence="1">
    <location>
        <begin position="172"/>
        <end position="196"/>
    </location>
</feature>
<feature type="transmembrane region" description="Helical" evidence="1">
    <location>
        <begin position="216"/>
        <end position="236"/>
    </location>
</feature>
<keyword evidence="1" id="KW-0812">Transmembrane</keyword>
<sequence>MRRTLATTVRSEWSRAWRRPAEVPLTVFGNALLVTAAWFLLPRSWLFEFTGPWGFPAALAGWMYADVSATNVLAQDPLDVLDKLTDTGALERLLWAKTVVLWILVAPVCVLVALAVGFVEHDLSLAAAVTAIICVAPFGALGLSTWVGVFLPYHQNPLRWRWDNRRRFRSVIVRWGVLVVLPYAVFPAAVVVVLLVPLLVVHVRLPINANSLTGDGLLGLVLTSTVVSLAIWFAALRGAATLTKRRSGRLEAYLTDPQRG</sequence>
<keyword evidence="1" id="KW-1133">Transmembrane helix</keyword>
<dbReference type="AlphaFoldDB" id="A0A541BP40"/>
<comment type="caution">
    <text evidence="2">The sequence shown here is derived from an EMBL/GenBank/DDBJ whole genome shotgun (WGS) entry which is preliminary data.</text>
</comment>
<organism evidence="2 3">
    <name type="scientific">Rhodococcus spelaei</name>
    <dbReference type="NCBI Taxonomy" id="2546320"/>
    <lineage>
        <taxon>Bacteria</taxon>
        <taxon>Bacillati</taxon>
        <taxon>Actinomycetota</taxon>
        <taxon>Actinomycetes</taxon>
        <taxon>Mycobacteriales</taxon>
        <taxon>Nocardiaceae</taxon>
        <taxon>Rhodococcus</taxon>
    </lineage>
</organism>
<keyword evidence="3" id="KW-1185">Reference proteome</keyword>
<dbReference type="Proteomes" id="UP000316256">
    <property type="component" value="Unassembled WGS sequence"/>
</dbReference>
<dbReference type="EMBL" id="VIGH01000002">
    <property type="protein sequence ID" value="TQF74101.1"/>
    <property type="molecule type" value="Genomic_DNA"/>
</dbReference>
<feature type="transmembrane region" description="Helical" evidence="1">
    <location>
        <begin position="94"/>
        <end position="119"/>
    </location>
</feature>
<accession>A0A541BP40</accession>
<evidence type="ECO:0000313" key="3">
    <source>
        <dbReference type="Proteomes" id="UP000316256"/>
    </source>
</evidence>
<name>A0A541BP40_9NOCA</name>
<protein>
    <submittedName>
        <fullName evidence="2">Uncharacterized protein</fullName>
    </submittedName>
</protein>
<feature type="transmembrane region" description="Helical" evidence="1">
    <location>
        <begin position="53"/>
        <end position="74"/>
    </location>
</feature>
<dbReference type="OrthoDB" id="4371099at2"/>
<gene>
    <name evidence="2" type="ORF">FK531_05465</name>
</gene>
<evidence type="ECO:0000256" key="1">
    <source>
        <dbReference type="SAM" id="Phobius"/>
    </source>
</evidence>
<reference evidence="2 3" key="1">
    <citation type="submission" date="2019-06" db="EMBL/GenBank/DDBJ databases">
        <title>Rhodococcus spaelei sp. nov., isolated from a cave.</title>
        <authorList>
            <person name="Lee S.D."/>
        </authorList>
    </citation>
    <scope>NUCLEOTIDE SEQUENCE [LARGE SCALE GENOMIC DNA]</scope>
    <source>
        <strain evidence="2 3">C9-5</strain>
    </source>
</reference>